<dbReference type="PANTHER" id="PTHR46484:SF8">
    <property type="entry name" value="B-CELL RECEPTOR CD22-LIKE-RELATED"/>
    <property type="match status" value="1"/>
</dbReference>
<dbReference type="PANTHER" id="PTHR46484">
    <property type="entry name" value="SI:CH211-171H4.5-RELATED"/>
    <property type="match status" value="1"/>
</dbReference>
<dbReference type="InterPro" id="IPR013162">
    <property type="entry name" value="CD80_C2-set"/>
</dbReference>
<feature type="signal peptide" evidence="2">
    <location>
        <begin position="1"/>
        <end position="18"/>
    </location>
</feature>
<dbReference type="SUPFAM" id="SSF48726">
    <property type="entry name" value="Immunoglobulin"/>
    <property type="match status" value="3"/>
</dbReference>
<keyword evidence="2" id="KW-0732">Signal</keyword>
<evidence type="ECO:0000259" key="3">
    <source>
        <dbReference type="PROSITE" id="PS50835"/>
    </source>
</evidence>
<gene>
    <name evidence="5" type="primary">LOC114853972</name>
</gene>
<dbReference type="Pfam" id="PF08205">
    <property type="entry name" value="C2-set_2"/>
    <property type="match status" value="1"/>
</dbReference>
<keyword evidence="4" id="KW-1185">Reference proteome</keyword>
<dbReference type="Gene3D" id="2.60.40.10">
    <property type="entry name" value="Immunoglobulins"/>
    <property type="match status" value="3"/>
</dbReference>
<dbReference type="InterPro" id="IPR036179">
    <property type="entry name" value="Ig-like_dom_sf"/>
</dbReference>
<dbReference type="PROSITE" id="PS50835">
    <property type="entry name" value="IG_LIKE"/>
    <property type="match status" value="1"/>
</dbReference>
<sequence length="383" mass="41639">MGALTVALSLLCVSGAFGCFQDTGLLITAPKTMEALRGSCLMIPCNFTTTKEEFISTRTTYGVWIKNDSIWQNANNVIYNSSGTVTTYPMKITGNLRQRNCTTLFSDLITTYTDTYYFRIENRPVKATAVCDPLRINVRDAPGSPRLNISGDLRENVSVTITCSASTPCPHLPPKLTWNLQAEPDNHREGNTDGTFTTKIQETITLSDQHDGLTINCSASYPVTEGIKTAQTQQTLNVSYSPTDTSVLVSPADPLSVGSPVNLTCCCRANPPARVFWLTVSEGRAEQIGADTRVRGFTASDRDRDRLFYCGCANHLGLQLSAGRQLMVKGHVLGPFTAPLICKILGIVVLVSAVVTLHCCSGFFTKPVKSATENDYVESEVPP</sequence>
<evidence type="ECO:0000313" key="5">
    <source>
        <dbReference type="RefSeq" id="XP_029003772.1"/>
    </source>
</evidence>
<evidence type="ECO:0000256" key="1">
    <source>
        <dbReference type="ARBA" id="ARBA00023157"/>
    </source>
</evidence>
<dbReference type="GeneID" id="114853972"/>
<feature type="domain" description="Ig-like" evidence="3">
    <location>
        <begin position="145"/>
        <end position="237"/>
    </location>
</feature>
<dbReference type="InterPro" id="IPR007110">
    <property type="entry name" value="Ig-like_dom"/>
</dbReference>
<dbReference type="InterPro" id="IPR013783">
    <property type="entry name" value="Ig-like_fold"/>
</dbReference>
<reference evidence="5" key="1">
    <citation type="submission" date="2025-08" db="UniProtKB">
        <authorList>
            <consortium name="RefSeq"/>
        </authorList>
    </citation>
    <scope>IDENTIFICATION</scope>
</reference>
<dbReference type="InParanoid" id="A0A6P7MBR3"/>
<dbReference type="OrthoDB" id="6250964at2759"/>
<name>A0A6P7MBR3_BETSP</name>
<evidence type="ECO:0000313" key="4">
    <source>
        <dbReference type="Proteomes" id="UP000515150"/>
    </source>
</evidence>
<proteinExistence type="predicted"/>
<dbReference type="RefSeq" id="XP_029003772.1">
    <property type="nucleotide sequence ID" value="XM_029147939.3"/>
</dbReference>
<dbReference type="Proteomes" id="UP000515150">
    <property type="component" value="Chromosome 4"/>
</dbReference>
<evidence type="ECO:0000256" key="2">
    <source>
        <dbReference type="SAM" id="SignalP"/>
    </source>
</evidence>
<dbReference type="KEGG" id="bspl:114853972"/>
<feature type="chain" id="PRO_5028006458" evidence="2">
    <location>
        <begin position="19"/>
        <end position="383"/>
    </location>
</feature>
<accession>A0A6P7MBR3</accession>
<keyword evidence="1" id="KW-1015">Disulfide bond</keyword>
<organism evidence="4 5">
    <name type="scientific">Betta splendens</name>
    <name type="common">Siamese fighting fish</name>
    <dbReference type="NCBI Taxonomy" id="158456"/>
    <lineage>
        <taxon>Eukaryota</taxon>
        <taxon>Metazoa</taxon>
        <taxon>Chordata</taxon>
        <taxon>Craniata</taxon>
        <taxon>Vertebrata</taxon>
        <taxon>Euteleostomi</taxon>
        <taxon>Actinopterygii</taxon>
        <taxon>Neopterygii</taxon>
        <taxon>Teleostei</taxon>
        <taxon>Neoteleostei</taxon>
        <taxon>Acanthomorphata</taxon>
        <taxon>Anabantaria</taxon>
        <taxon>Anabantiformes</taxon>
        <taxon>Anabantoidei</taxon>
        <taxon>Osphronemidae</taxon>
        <taxon>Betta</taxon>
    </lineage>
</organism>
<dbReference type="AlphaFoldDB" id="A0A6P7MBR3"/>
<protein>
    <submittedName>
        <fullName evidence="5">Sialic acid-binding Ig-like lectin 12</fullName>
    </submittedName>
</protein>